<dbReference type="InterPro" id="IPR019587">
    <property type="entry name" value="Polyketide_cyclase/dehydratase"/>
</dbReference>
<dbReference type="PANTHER" id="PTHR36166:SF1">
    <property type="entry name" value="SRPBCC DOMAIN-CONTAINING PROTEIN"/>
    <property type="match status" value="1"/>
</dbReference>
<evidence type="ECO:0000313" key="1">
    <source>
        <dbReference type="EMBL" id="AEF38580.1"/>
    </source>
</evidence>
<dbReference type="InterPro" id="IPR023393">
    <property type="entry name" value="START-like_dom_sf"/>
</dbReference>
<dbReference type="RefSeq" id="WP_013804932.1">
    <property type="nucleotide sequence ID" value="NC_015564.1"/>
</dbReference>
<sequence>MKFAKYPLIALGVVLLAGIGSYAWTAITKPSIHTSVDINAGPDAVWEILTDFDAYGEWNPFIIHSSGAAEVGAQLHNTLSNGDTEMEFAPTIVVADPGSELRWIGQFLLPGIIKGEHYFLIEETSPGRVRFIQGEDFRGALVPFAGSALDVEDGFDAMNQALKKKAEEESDARVAGAAPTP</sequence>
<organism evidence="1 2">
    <name type="scientific">Hoyosella subflava (strain DSM 45089 / JCM 17490 / NBRC 109087 / DQS3-9A1)</name>
    <name type="common">Amycolicicoccus subflavus</name>
    <dbReference type="NCBI Taxonomy" id="443218"/>
    <lineage>
        <taxon>Bacteria</taxon>
        <taxon>Bacillati</taxon>
        <taxon>Actinomycetota</taxon>
        <taxon>Actinomycetes</taxon>
        <taxon>Mycobacteriales</taxon>
        <taxon>Hoyosellaceae</taxon>
        <taxon>Hoyosella</taxon>
    </lineage>
</organism>
<gene>
    <name evidence="1" type="ordered locus">AS9A_0120</name>
</gene>
<accession>F6EEC8</accession>
<dbReference type="STRING" id="443218.AS9A_0120"/>
<dbReference type="Gene3D" id="3.30.530.20">
    <property type="match status" value="1"/>
</dbReference>
<dbReference type="SUPFAM" id="SSF55961">
    <property type="entry name" value="Bet v1-like"/>
    <property type="match status" value="1"/>
</dbReference>
<dbReference type="Pfam" id="PF10604">
    <property type="entry name" value="Polyketide_cyc2"/>
    <property type="match status" value="1"/>
</dbReference>
<proteinExistence type="predicted"/>
<evidence type="ECO:0008006" key="3">
    <source>
        <dbReference type="Google" id="ProtNLM"/>
    </source>
</evidence>
<protein>
    <recommendedName>
        <fullName evidence="3">SRPBCC domain-containing protein</fullName>
    </recommendedName>
</protein>
<dbReference type="CDD" id="cd07822">
    <property type="entry name" value="SRPBCC_4"/>
    <property type="match status" value="1"/>
</dbReference>
<dbReference type="KEGG" id="asd:AS9A_0120"/>
<reference evidence="1 2" key="1">
    <citation type="journal article" date="2011" name="J. Bacteriol.">
        <title>Complete genome sequence of Amycolicicoccus subflavus DQS3-9A1T, an actinomycete isolated from crude oil-polluted soil.</title>
        <authorList>
            <person name="Cai M."/>
            <person name="Chen W.M."/>
            <person name="Nie Y."/>
            <person name="Chi C.Q."/>
            <person name="Wang Y.N."/>
            <person name="Tang Y.Q."/>
            <person name="Li G.Y."/>
            <person name="Wu X.L."/>
        </authorList>
    </citation>
    <scope>NUCLEOTIDE SEQUENCE [LARGE SCALE GENOMIC DNA]</scope>
    <source>
        <strain evidence="2">DSM 45089 / DQS3-9A1</strain>
    </source>
</reference>
<keyword evidence="2" id="KW-1185">Reference proteome</keyword>
<dbReference type="AlphaFoldDB" id="F6EEC8"/>
<dbReference type="Proteomes" id="UP000009235">
    <property type="component" value="Chromosome"/>
</dbReference>
<dbReference type="EMBL" id="CP002786">
    <property type="protein sequence ID" value="AEF38580.1"/>
    <property type="molecule type" value="Genomic_DNA"/>
</dbReference>
<evidence type="ECO:0000313" key="2">
    <source>
        <dbReference type="Proteomes" id="UP000009235"/>
    </source>
</evidence>
<dbReference type="eggNOG" id="COG4891">
    <property type="taxonomic scope" value="Bacteria"/>
</dbReference>
<name>F6EEC8_HOYSD</name>
<dbReference type="HOGENOM" id="CLU_069867_4_0_11"/>
<dbReference type="PANTHER" id="PTHR36166">
    <property type="entry name" value="CHROMOSOME 9, WHOLE GENOME SHOTGUN SEQUENCE"/>
    <property type="match status" value="1"/>
</dbReference>